<evidence type="ECO:0008006" key="3">
    <source>
        <dbReference type="Google" id="ProtNLM"/>
    </source>
</evidence>
<gene>
    <name evidence="1" type="ORF">GA0070616_2872</name>
</gene>
<dbReference type="Pfam" id="PF06475">
    <property type="entry name" value="Glycolipid_bind"/>
    <property type="match status" value="1"/>
</dbReference>
<keyword evidence="2" id="KW-1185">Reference proteome</keyword>
<accession>A0A1C6S3Z4</accession>
<dbReference type="Proteomes" id="UP000199699">
    <property type="component" value="Unassembled WGS sequence"/>
</dbReference>
<dbReference type="RefSeq" id="WP_245712766.1">
    <property type="nucleotide sequence ID" value="NZ_FMHT01000003.1"/>
</dbReference>
<name>A0A1C6S3Z4_9ACTN</name>
<dbReference type="AlphaFoldDB" id="A0A1C6S3Z4"/>
<proteinExistence type="predicted"/>
<organism evidence="1 2">
    <name type="scientific">Micromonospora nigra</name>
    <dbReference type="NCBI Taxonomy" id="145857"/>
    <lineage>
        <taxon>Bacteria</taxon>
        <taxon>Bacillati</taxon>
        <taxon>Actinomycetota</taxon>
        <taxon>Actinomycetes</taxon>
        <taxon>Micromonosporales</taxon>
        <taxon>Micromonosporaceae</taxon>
        <taxon>Micromonospora</taxon>
    </lineage>
</organism>
<sequence>MPTMPKSLLWSRTDTAGAEHVRFDDRRGLTAYGTQLAVDPVPFTCRYQLATDHDWASLRLEVEVEGAGWWRSVRLERAVDRWRVTAAEQGDLDAALTAGGHPGVGLPGTDDADRLAEARDLDLGGSPLFNTLPVRRLGLAAAPADTAHRVTVAWVLVPSLTVLPAEQVYTGLGTGRVRFTSDTFTADIDVDADGFVVRYPGLAERIDPR</sequence>
<evidence type="ECO:0000313" key="1">
    <source>
        <dbReference type="EMBL" id="SCL24193.1"/>
    </source>
</evidence>
<evidence type="ECO:0000313" key="2">
    <source>
        <dbReference type="Proteomes" id="UP000199699"/>
    </source>
</evidence>
<protein>
    <recommendedName>
        <fullName evidence="3">Glycolipid-binding</fullName>
    </recommendedName>
</protein>
<dbReference type="EMBL" id="FMHT01000003">
    <property type="protein sequence ID" value="SCL24193.1"/>
    <property type="molecule type" value="Genomic_DNA"/>
</dbReference>
<dbReference type="InterPro" id="IPR009467">
    <property type="entry name" value="Glycolipid-bd_prot_put"/>
</dbReference>
<dbReference type="SUPFAM" id="SSF159275">
    <property type="entry name" value="PA1994-like"/>
    <property type="match status" value="1"/>
</dbReference>
<dbReference type="STRING" id="145857.GA0070616_2872"/>
<reference evidence="1 2" key="1">
    <citation type="submission" date="2016-06" db="EMBL/GenBank/DDBJ databases">
        <authorList>
            <person name="Kjaerup R.B."/>
            <person name="Dalgaard T.S."/>
            <person name="Juul-Madsen H.R."/>
        </authorList>
    </citation>
    <scope>NUCLEOTIDE SEQUENCE [LARGE SCALE GENOMIC DNA]</scope>
    <source>
        <strain evidence="1 2">DSM 43818</strain>
    </source>
</reference>